<reference evidence="10" key="1">
    <citation type="journal article" date="2022" name="Arch. Microbiol.">
        <title>Thiomicrorhabdus immobilis sp. nov., a mesophilic sulfur-oxidizing bacterium isolated from sediment of a brackish lake in northern Japan.</title>
        <authorList>
            <person name="Kojima H."/>
            <person name="Mochizuki J."/>
            <person name="Kanda M."/>
            <person name="Watanabe T."/>
            <person name="Fukui M."/>
        </authorList>
    </citation>
    <scope>NUCLEOTIDE SEQUENCE</scope>
    <source>
        <strain evidence="10">Am19</strain>
    </source>
</reference>
<dbReference type="RefSeq" id="WP_237262467.1">
    <property type="nucleotide sequence ID" value="NZ_AP024202.1"/>
</dbReference>
<evidence type="ECO:0000256" key="3">
    <source>
        <dbReference type="ARBA" id="ARBA00022475"/>
    </source>
</evidence>
<dbReference type="Gene3D" id="3.30.1330.60">
    <property type="entry name" value="OmpA-like domain"/>
    <property type="match status" value="1"/>
</dbReference>
<evidence type="ECO:0000259" key="9">
    <source>
        <dbReference type="PROSITE" id="PS51123"/>
    </source>
</evidence>
<dbReference type="InterPro" id="IPR025713">
    <property type="entry name" value="MotB-like_N_dom"/>
</dbReference>
<evidence type="ECO:0000256" key="8">
    <source>
        <dbReference type="SAM" id="Phobius"/>
    </source>
</evidence>
<comment type="similarity">
    <text evidence="2">Belongs to the MotB family.</text>
</comment>
<keyword evidence="5 8" id="KW-1133">Transmembrane helix</keyword>
<dbReference type="Proteomes" id="UP001054820">
    <property type="component" value="Chromosome"/>
</dbReference>
<dbReference type="PANTHER" id="PTHR30329">
    <property type="entry name" value="STATOR ELEMENT OF FLAGELLAR MOTOR COMPLEX"/>
    <property type="match status" value="1"/>
</dbReference>
<organism evidence="10 11">
    <name type="scientific">Thiomicrorhabdus immobilis</name>
    <dbReference type="NCBI Taxonomy" id="2791037"/>
    <lineage>
        <taxon>Bacteria</taxon>
        <taxon>Pseudomonadati</taxon>
        <taxon>Pseudomonadota</taxon>
        <taxon>Gammaproteobacteria</taxon>
        <taxon>Thiotrichales</taxon>
        <taxon>Piscirickettsiaceae</taxon>
        <taxon>Thiomicrorhabdus</taxon>
    </lineage>
</organism>
<keyword evidence="6 7" id="KW-0472">Membrane</keyword>
<dbReference type="InterPro" id="IPR050330">
    <property type="entry name" value="Bact_OuterMem_StrucFunc"/>
</dbReference>
<dbReference type="InterPro" id="IPR006665">
    <property type="entry name" value="OmpA-like"/>
</dbReference>
<dbReference type="Pfam" id="PF13677">
    <property type="entry name" value="MotB_plug"/>
    <property type="match status" value="1"/>
</dbReference>
<dbReference type="EMBL" id="AP024202">
    <property type="protein sequence ID" value="BCN92637.1"/>
    <property type="molecule type" value="Genomic_DNA"/>
</dbReference>
<feature type="domain" description="OmpA-like" evidence="9">
    <location>
        <begin position="74"/>
        <end position="221"/>
    </location>
</feature>
<dbReference type="CDD" id="cd07185">
    <property type="entry name" value="OmpA_C-like"/>
    <property type="match status" value="1"/>
</dbReference>
<evidence type="ECO:0000256" key="1">
    <source>
        <dbReference type="ARBA" id="ARBA00004162"/>
    </source>
</evidence>
<dbReference type="InterPro" id="IPR036737">
    <property type="entry name" value="OmpA-like_sf"/>
</dbReference>
<accession>A0ABN6CXP1</accession>
<dbReference type="Pfam" id="PF00691">
    <property type="entry name" value="OmpA"/>
    <property type="match status" value="1"/>
</dbReference>
<feature type="transmembrane region" description="Helical" evidence="8">
    <location>
        <begin position="12"/>
        <end position="33"/>
    </location>
</feature>
<name>A0ABN6CXP1_9GAMM</name>
<evidence type="ECO:0000256" key="2">
    <source>
        <dbReference type="ARBA" id="ARBA00008914"/>
    </source>
</evidence>
<dbReference type="SUPFAM" id="SSF103088">
    <property type="entry name" value="OmpA-like"/>
    <property type="match status" value="1"/>
</dbReference>
<comment type="subcellular location">
    <subcellularLocation>
        <location evidence="1">Cell membrane</location>
        <topology evidence="1">Single-pass membrane protein</topology>
    </subcellularLocation>
</comment>
<keyword evidence="4 8" id="KW-0812">Transmembrane</keyword>
<dbReference type="PROSITE" id="PS51123">
    <property type="entry name" value="OMPA_2"/>
    <property type="match status" value="1"/>
</dbReference>
<evidence type="ECO:0000256" key="4">
    <source>
        <dbReference type="ARBA" id="ARBA00022692"/>
    </source>
</evidence>
<protein>
    <submittedName>
        <fullName evidence="10">Chemotaxis protein MotB</fullName>
    </submittedName>
</protein>
<keyword evidence="11" id="KW-1185">Reference proteome</keyword>
<proteinExistence type="inferred from homology"/>
<evidence type="ECO:0000256" key="6">
    <source>
        <dbReference type="ARBA" id="ARBA00023136"/>
    </source>
</evidence>
<evidence type="ECO:0000313" key="10">
    <source>
        <dbReference type="EMBL" id="BCN92637.1"/>
    </source>
</evidence>
<gene>
    <name evidence="10" type="ORF">THMIRHAM_04220</name>
</gene>
<evidence type="ECO:0000256" key="7">
    <source>
        <dbReference type="PROSITE-ProRule" id="PRU00473"/>
    </source>
</evidence>
<keyword evidence="3" id="KW-1003">Cell membrane</keyword>
<dbReference type="PANTHER" id="PTHR30329:SF21">
    <property type="entry name" value="LIPOPROTEIN YIAD-RELATED"/>
    <property type="match status" value="1"/>
</dbReference>
<evidence type="ECO:0000256" key="5">
    <source>
        <dbReference type="ARBA" id="ARBA00022989"/>
    </source>
</evidence>
<sequence length="225" mass="25569">MNVVMERAKSAWLLAFGDVITLLITFFIMAIALNKGEISKVQRWVDDQVTESYQVLADEIKQQNLQVIKVNRTARGVLLSIQSDNAFESGSFRPTEQLSQELETLGKVLKKTPLLNILQSEDNRQVIGRAKEDGMQWYSEIRVEGHTDNDPINPLSRLRNNYFLSTLRAESVMQTLYRASELPAQLFSVSGYGEWQTIADNGTDDGKRQNRRVEVLISASFQKIN</sequence>
<evidence type="ECO:0000313" key="11">
    <source>
        <dbReference type="Proteomes" id="UP001054820"/>
    </source>
</evidence>